<organism evidence="6 7">
    <name type="scientific">Dyadobacter jejuensis</name>
    <dbReference type="NCBI Taxonomy" id="1082580"/>
    <lineage>
        <taxon>Bacteria</taxon>
        <taxon>Pseudomonadati</taxon>
        <taxon>Bacteroidota</taxon>
        <taxon>Cytophagia</taxon>
        <taxon>Cytophagales</taxon>
        <taxon>Spirosomataceae</taxon>
        <taxon>Dyadobacter</taxon>
    </lineage>
</organism>
<dbReference type="PANTHER" id="PTHR30469:SF36">
    <property type="entry name" value="BLL3903 PROTEIN"/>
    <property type="match status" value="1"/>
</dbReference>
<dbReference type="RefSeq" id="WP_109673446.1">
    <property type="nucleotide sequence ID" value="NZ_QGDT01000002.1"/>
</dbReference>
<gene>
    <name evidence="6" type="ORF">CLV98_102431</name>
</gene>
<evidence type="ECO:0000259" key="5">
    <source>
        <dbReference type="Pfam" id="PF25989"/>
    </source>
</evidence>
<dbReference type="InterPro" id="IPR058792">
    <property type="entry name" value="Beta-barrel_RND_2"/>
</dbReference>
<dbReference type="Proteomes" id="UP000245880">
    <property type="component" value="Unassembled WGS sequence"/>
</dbReference>
<feature type="coiled-coil region" evidence="2">
    <location>
        <begin position="140"/>
        <end position="167"/>
    </location>
</feature>
<evidence type="ECO:0000259" key="3">
    <source>
        <dbReference type="Pfam" id="PF25917"/>
    </source>
</evidence>
<dbReference type="InterPro" id="IPR058637">
    <property type="entry name" value="YknX-like_C"/>
</dbReference>
<dbReference type="Gene3D" id="2.40.50.100">
    <property type="match status" value="1"/>
</dbReference>
<dbReference type="NCBIfam" id="TIGR01730">
    <property type="entry name" value="RND_mfp"/>
    <property type="match status" value="1"/>
</dbReference>
<evidence type="ECO:0000259" key="4">
    <source>
        <dbReference type="Pfam" id="PF25954"/>
    </source>
</evidence>
<dbReference type="EMBL" id="QGDT01000002">
    <property type="protein sequence ID" value="PWJ59597.1"/>
    <property type="molecule type" value="Genomic_DNA"/>
</dbReference>
<dbReference type="InterPro" id="IPR006143">
    <property type="entry name" value="RND_pump_MFP"/>
</dbReference>
<reference evidence="6 7" key="1">
    <citation type="submission" date="2018-03" db="EMBL/GenBank/DDBJ databases">
        <title>Genomic Encyclopedia of Archaeal and Bacterial Type Strains, Phase II (KMG-II): from individual species to whole genera.</title>
        <authorList>
            <person name="Goeker M."/>
        </authorList>
    </citation>
    <scope>NUCLEOTIDE SEQUENCE [LARGE SCALE GENOMIC DNA]</scope>
    <source>
        <strain evidence="6 7">DSM 100346</strain>
    </source>
</reference>
<dbReference type="InterPro" id="IPR058625">
    <property type="entry name" value="MdtA-like_BSH"/>
</dbReference>
<dbReference type="PANTHER" id="PTHR30469">
    <property type="entry name" value="MULTIDRUG RESISTANCE PROTEIN MDTA"/>
    <property type="match status" value="1"/>
</dbReference>
<comment type="similarity">
    <text evidence="1">Belongs to the membrane fusion protein (MFP) (TC 8.A.1) family.</text>
</comment>
<keyword evidence="2" id="KW-0175">Coiled coil</keyword>
<proteinExistence type="inferred from homology"/>
<evidence type="ECO:0000313" key="7">
    <source>
        <dbReference type="Proteomes" id="UP000245880"/>
    </source>
</evidence>
<evidence type="ECO:0000256" key="2">
    <source>
        <dbReference type="SAM" id="Coils"/>
    </source>
</evidence>
<dbReference type="OrthoDB" id="9806939at2"/>
<dbReference type="Pfam" id="PF25989">
    <property type="entry name" value="YknX_C"/>
    <property type="match status" value="1"/>
</dbReference>
<dbReference type="AlphaFoldDB" id="A0A316BAM7"/>
<feature type="domain" description="Multidrug resistance protein MdtA-like barrel-sandwich hybrid" evidence="3">
    <location>
        <begin position="69"/>
        <end position="195"/>
    </location>
</feature>
<evidence type="ECO:0000256" key="1">
    <source>
        <dbReference type="ARBA" id="ARBA00009477"/>
    </source>
</evidence>
<dbReference type="Pfam" id="PF25917">
    <property type="entry name" value="BSH_RND"/>
    <property type="match status" value="1"/>
</dbReference>
<keyword evidence="7" id="KW-1185">Reference proteome</keyword>
<dbReference type="Pfam" id="PF25954">
    <property type="entry name" value="Beta-barrel_RND_2"/>
    <property type="match status" value="1"/>
</dbReference>
<feature type="domain" description="YknX-like C-terminal permuted SH3-like" evidence="5">
    <location>
        <begin position="280"/>
        <end position="345"/>
    </location>
</feature>
<comment type="caution">
    <text evidence="6">The sequence shown here is derived from an EMBL/GenBank/DDBJ whole genome shotgun (WGS) entry which is preliminary data.</text>
</comment>
<accession>A0A316BAM7</accession>
<dbReference type="Gene3D" id="2.40.420.20">
    <property type="match status" value="1"/>
</dbReference>
<protein>
    <submittedName>
        <fullName evidence="6">Membrane fusion protein (Multidrug efflux system)</fullName>
    </submittedName>
</protein>
<dbReference type="GO" id="GO:0015562">
    <property type="term" value="F:efflux transmembrane transporter activity"/>
    <property type="evidence" value="ECO:0007669"/>
    <property type="project" value="TreeGrafter"/>
</dbReference>
<evidence type="ECO:0000313" key="6">
    <source>
        <dbReference type="EMBL" id="PWJ59597.1"/>
    </source>
</evidence>
<dbReference type="Gene3D" id="2.40.30.170">
    <property type="match status" value="1"/>
</dbReference>
<sequence>MRTVVLIGVVVILLVLGKLFIFSKPVSNTPPKGKAAVGGGSLAVEVLVMARETVENEIFASGTVLPNEEVDLKAELSGRLVQLKIDEGAYVKKGQLIAKINDRDIRAQLQKVGHNQALAQKIEQRQKKLLHVEAINLQDYDQTATDINVLEAEKEVLQAELEKTEIRAPFSGRIGLKNISEGAYVAPGTSIATVVQRNPIKVEFAVPEKYAQEIKVGSLVKLSLEGDQAIYTAKIIALDPKIDESLRTLKVRALASNAQERIVPGMFVKVQVALAANQDALMVPTEAIVPVLKGKKVFVVKNGKAQEVLIKTGLRTDSKVEVLEGLQPGDSLITTGIIALKANTTVKVK</sequence>
<dbReference type="GO" id="GO:1990281">
    <property type="term" value="C:efflux pump complex"/>
    <property type="evidence" value="ECO:0007669"/>
    <property type="project" value="TreeGrafter"/>
</dbReference>
<feature type="domain" description="CusB-like beta-barrel" evidence="4">
    <location>
        <begin position="202"/>
        <end position="273"/>
    </location>
</feature>
<dbReference type="SUPFAM" id="SSF111369">
    <property type="entry name" value="HlyD-like secretion proteins"/>
    <property type="match status" value="1"/>
</dbReference>
<name>A0A316BAM7_9BACT</name>
<dbReference type="Gene3D" id="1.10.287.470">
    <property type="entry name" value="Helix hairpin bin"/>
    <property type="match status" value="1"/>
</dbReference>